<keyword evidence="3" id="KW-1185">Reference proteome</keyword>
<reference evidence="2" key="2">
    <citation type="submission" date="2020-09" db="EMBL/GenBank/DDBJ databases">
        <authorList>
            <person name="Sun Q."/>
            <person name="Zhou Y."/>
        </authorList>
    </citation>
    <scope>NUCLEOTIDE SEQUENCE</scope>
    <source>
        <strain evidence="2">CGMCC 1.12754</strain>
    </source>
</reference>
<reference evidence="2" key="1">
    <citation type="journal article" date="2014" name="Int. J. Syst. Evol. Microbiol.">
        <title>Complete genome sequence of Corynebacterium casei LMG S-19264T (=DSM 44701T), isolated from a smear-ripened cheese.</title>
        <authorList>
            <consortium name="US DOE Joint Genome Institute (JGI-PGF)"/>
            <person name="Walter F."/>
            <person name="Albersmeier A."/>
            <person name="Kalinowski J."/>
            <person name="Ruckert C."/>
        </authorList>
    </citation>
    <scope>NUCLEOTIDE SEQUENCE</scope>
    <source>
        <strain evidence="2">CGMCC 1.12754</strain>
    </source>
</reference>
<gene>
    <name evidence="2" type="ORF">GCM10011398_03020</name>
</gene>
<dbReference type="Pfam" id="PF13672">
    <property type="entry name" value="PP2C_2"/>
    <property type="match status" value="1"/>
</dbReference>
<organism evidence="2 3">
    <name type="scientific">Virgibacillus oceani</name>
    <dbReference type="NCBI Taxonomy" id="1479511"/>
    <lineage>
        <taxon>Bacteria</taxon>
        <taxon>Bacillati</taxon>
        <taxon>Bacillota</taxon>
        <taxon>Bacilli</taxon>
        <taxon>Bacillales</taxon>
        <taxon>Bacillaceae</taxon>
        <taxon>Virgibacillus</taxon>
    </lineage>
</organism>
<dbReference type="SMART" id="SM00332">
    <property type="entry name" value="PP2Cc"/>
    <property type="match status" value="1"/>
</dbReference>
<evidence type="ECO:0000313" key="2">
    <source>
        <dbReference type="EMBL" id="GGG63031.1"/>
    </source>
</evidence>
<dbReference type="InterPro" id="IPR001932">
    <property type="entry name" value="PPM-type_phosphatase-like_dom"/>
</dbReference>
<accession>A0A917LXW7</accession>
<proteinExistence type="predicted"/>
<dbReference type="SUPFAM" id="SSF81606">
    <property type="entry name" value="PP2C-like"/>
    <property type="match status" value="1"/>
</dbReference>
<comment type="caution">
    <text evidence="2">The sequence shown here is derived from an EMBL/GenBank/DDBJ whole genome shotgun (WGS) entry which is preliminary data.</text>
</comment>
<dbReference type="PROSITE" id="PS51746">
    <property type="entry name" value="PPM_2"/>
    <property type="match status" value="1"/>
</dbReference>
<dbReference type="CDD" id="cd00143">
    <property type="entry name" value="PP2Cc"/>
    <property type="match status" value="1"/>
</dbReference>
<dbReference type="Proteomes" id="UP000622860">
    <property type="component" value="Unassembled WGS sequence"/>
</dbReference>
<name>A0A917LXW7_9BACI</name>
<sequence>MKVTKDVDFGLLTMKGPDKTVNEDYIEFTTSNLNRDDEVHILLVADGMGGHAFGDVASFYASNYILKWWRNKLLQHDHPDRFLEDCQDTIGGIFQVINQKLIEIGQRENYHLGTTLSVIIMVKDKYLVCHVGDTRIYRMRKKADIKLDDNDETIDLNQSKSFVQLTKDHSWARMQVENGSMTEIEAENDDKSHLLTQCIGVKGDINPYISMDTILEQDQFILCTDGLHSLFTQDEMYKHLREGLEQDTPLQNTAEYLIEFARNAPYQDDVSILIFAPKGRTDVP</sequence>
<dbReference type="EMBL" id="BMFR01000001">
    <property type="protein sequence ID" value="GGG63031.1"/>
    <property type="molecule type" value="Genomic_DNA"/>
</dbReference>
<protein>
    <submittedName>
        <fullName evidence="2">Serine/threonine protein phosphatase</fullName>
    </submittedName>
</protein>
<dbReference type="SMART" id="SM00331">
    <property type="entry name" value="PP2C_SIG"/>
    <property type="match status" value="1"/>
</dbReference>
<dbReference type="InterPro" id="IPR036457">
    <property type="entry name" value="PPM-type-like_dom_sf"/>
</dbReference>
<evidence type="ECO:0000313" key="3">
    <source>
        <dbReference type="Proteomes" id="UP000622860"/>
    </source>
</evidence>
<dbReference type="AlphaFoldDB" id="A0A917LXW7"/>
<dbReference type="RefSeq" id="WP_188453579.1">
    <property type="nucleotide sequence ID" value="NZ_BMFR01000001.1"/>
</dbReference>
<evidence type="ECO:0000259" key="1">
    <source>
        <dbReference type="PROSITE" id="PS51746"/>
    </source>
</evidence>
<dbReference type="Gene3D" id="3.60.40.10">
    <property type="entry name" value="PPM-type phosphatase domain"/>
    <property type="match status" value="1"/>
</dbReference>
<feature type="domain" description="PPM-type phosphatase" evidence="1">
    <location>
        <begin position="8"/>
        <end position="277"/>
    </location>
</feature>